<dbReference type="EC" id="3.2.1.52" evidence="3"/>
<dbReference type="Gene3D" id="3.20.20.300">
    <property type="entry name" value="Glycoside hydrolase, family 3, N-terminal domain"/>
    <property type="match status" value="1"/>
</dbReference>
<reference evidence="9 10" key="1">
    <citation type="submission" date="2020-01" db="EMBL/GenBank/DDBJ databases">
        <title>Genome analysis of Anaerocolumna sp. CBA3638.</title>
        <authorList>
            <person name="Kim J."/>
            <person name="Roh S.W."/>
        </authorList>
    </citation>
    <scope>NUCLEOTIDE SEQUENCE [LARGE SCALE GENOMIC DNA]</scope>
    <source>
        <strain evidence="9 10">CBA3638</strain>
    </source>
</reference>
<name>A0A6P1TQD0_9FIRM</name>
<gene>
    <name evidence="9" type="ORF">Ana3638_24065</name>
</gene>
<feature type="signal peptide" evidence="7">
    <location>
        <begin position="1"/>
        <end position="19"/>
    </location>
</feature>
<dbReference type="Proteomes" id="UP000464314">
    <property type="component" value="Chromosome"/>
</dbReference>
<dbReference type="InterPro" id="IPR050226">
    <property type="entry name" value="NagZ_Beta-hexosaminidase"/>
</dbReference>
<keyword evidence="4" id="KW-0378">Hydrolase</keyword>
<dbReference type="GO" id="GO:0005975">
    <property type="term" value="P:carbohydrate metabolic process"/>
    <property type="evidence" value="ECO:0007669"/>
    <property type="project" value="InterPro"/>
</dbReference>
<dbReference type="SUPFAM" id="SSF51445">
    <property type="entry name" value="(Trans)glycosidases"/>
    <property type="match status" value="1"/>
</dbReference>
<evidence type="ECO:0000256" key="3">
    <source>
        <dbReference type="ARBA" id="ARBA00012663"/>
    </source>
</evidence>
<dbReference type="PROSITE" id="PS51257">
    <property type="entry name" value="PROKAR_LIPOPROTEIN"/>
    <property type="match status" value="1"/>
</dbReference>
<evidence type="ECO:0000313" key="10">
    <source>
        <dbReference type="Proteomes" id="UP000464314"/>
    </source>
</evidence>
<keyword evidence="5" id="KW-0326">Glycosidase</keyword>
<feature type="domain" description="Glycoside hydrolase family 3 N-terminal" evidence="8">
    <location>
        <begin position="94"/>
        <end position="406"/>
    </location>
</feature>
<dbReference type="RefSeq" id="WP_161840282.1">
    <property type="nucleotide sequence ID" value="NZ_CP048000.1"/>
</dbReference>
<accession>A0A6P1TQD0</accession>
<sequence length="417" mass="45720">MKINTLKILTIFLILLFLAGCENKPDSNAATPAITPEVTDAAETSAPQPTTSPTPAVTETPAPTQTPTPTKTLEPTAPVTNETKAEEMLKDMSLEEKVGQLFFVRCIREQALSDIDKYFLGGYILFGDDFKDQTKKDIKTTIAGYQDKTKIPMLIGVDEEGGTVNRVSKYPVFRAVPFKSPQELYKEGGFDLIKSDTIEKADLLLSLGINVNLAPVCDVSTVQKDFIYQRAFGKDAKQTSEYITTVIRAMNSRGIGSTLKHFPGYGNNVDTHTGIAIDERSYETFENSDFLPFKAGIRAGAGSILVSHNIVKSMDKDYPASLSPKVHSILREELGFTGVIMTDDLSMDAIKEYTNDEESAVQAILAGNDLVVATDYNVQIPAVLAAVKDGKITEDRINESVIRVLTWKLNLGIIKFN</sequence>
<dbReference type="InterPro" id="IPR001764">
    <property type="entry name" value="Glyco_hydro_3_N"/>
</dbReference>
<proteinExistence type="inferred from homology"/>
<dbReference type="GO" id="GO:0004563">
    <property type="term" value="F:beta-N-acetylhexosaminidase activity"/>
    <property type="evidence" value="ECO:0007669"/>
    <property type="project" value="UniProtKB-EC"/>
</dbReference>
<evidence type="ECO:0000256" key="5">
    <source>
        <dbReference type="ARBA" id="ARBA00023295"/>
    </source>
</evidence>
<evidence type="ECO:0000256" key="2">
    <source>
        <dbReference type="ARBA" id="ARBA00005336"/>
    </source>
</evidence>
<evidence type="ECO:0000256" key="6">
    <source>
        <dbReference type="SAM" id="MobiDB-lite"/>
    </source>
</evidence>
<protein>
    <recommendedName>
        <fullName evidence="3">beta-N-acetylhexosaminidase</fullName>
        <ecNumber evidence="3">3.2.1.52</ecNumber>
    </recommendedName>
</protein>
<dbReference type="PANTHER" id="PTHR30480:SF13">
    <property type="entry name" value="BETA-HEXOSAMINIDASE"/>
    <property type="match status" value="1"/>
</dbReference>
<dbReference type="InterPro" id="IPR019800">
    <property type="entry name" value="Glyco_hydro_3_AS"/>
</dbReference>
<organism evidence="9 10">
    <name type="scientific">Anaerocolumna sedimenticola</name>
    <dbReference type="NCBI Taxonomy" id="2696063"/>
    <lineage>
        <taxon>Bacteria</taxon>
        <taxon>Bacillati</taxon>
        <taxon>Bacillota</taxon>
        <taxon>Clostridia</taxon>
        <taxon>Lachnospirales</taxon>
        <taxon>Lachnospiraceae</taxon>
        <taxon>Anaerocolumna</taxon>
    </lineage>
</organism>
<dbReference type="EMBL" id="CP048000">
    <property type="protein sequence ID" value="QHQ63470.1"/>
    <property type="molecule type" value="Genomic_DNA"/>
</dbReference>
<comment type="catalytic activity">
    <reaction evidence="1">
        <text>Hydrolysis of terminal non-reducing N-acetyl-D-hexosamine residues in N-acetyl-beta-D-hexosaminides.</text>
        <dbReference type="EC" id="3.2.1.52"/>
    </reaction>
</comment>
<dbReference type="InterPro" id="IPR036962">
    <property type="entry name" value="Glyco_hydro_3_N_sf"/>
</dbReference>
<evidence type="ECO:0000256" key="1">
    <source>
        <dbReference type="ARBA" id="ARBA00001231"/>
    </source>
</evidence>
<evidence type="ECO:0000256" key="4">
    <source>
        <dbReference type="ARBA" id="ARBA00022801"/>
    </source>
</evidence>
<dbReference type="Pfam" id="PF00933">
    <property type="entry name" value="Glyco_hydro_3"/>
    <property type="match status" value="1"/>
</dbReference>
<feature type="compositionally biased region" description="Low complexity" evidence="6">
    <location>
        <begin position="41"/>
        <end position="78"/>
    </location>
</feature>
<evidence type="ECO:0000256" key="7">
    <source>
        <dbReference type="SAM" id="SignalP"/>
    </source>
</evidence>
<feature type="region of interest" description="Disordered" evidence="6">
    <location>
        <begin position="39"/>
        <end position="80"/>
    </location>
</feature>
<dbReference type="AlphaFoldDB" id="A0A6P1TQD0"/>
<dbReference type="InterPro" id="IPR017853">
    <property type="entry name" value="GH"/>
</dbReference>
<keyword evidence="7" id="KW-0732">Signal</keyword>
<dbReference type="KEGG" id="anr:Ana3638_24065"/>
<evidence type="ECO:0000313" key="9">
    <source>
        <dbReference type="EMBL" id="QHQ63470.1"/>
    </source>
</evidence>
<dbReference type="GO" id="GO:0009254">
    <property type="term" value="P:peptidoglycan turnover"/>
    <property type="evidence" value="ECO:0007669"/>
    <property type="project" value="TreeGrafter"/>
</dbReference>
<dbReference type="PROSITE" id="PS00775">
    <property type="entry name" value="GLYCOSYL_HYDROL_F3"/>
    <property type="match status" value="1"/>
</dbReference>
<evidence type="ECO:0000259" key="8">
    <source>
        <dbReference type="Pfam" id="PF00933"/>
    </source>
</evidence>
<comment type="similarity">
    <text evidence="2">Belongs to the glycosyl hydrolase 3 family.</text>
</comment>
<feature type="chain" id="PRO_5039126187" description="beta-N-acetylhexosaminidase" evidence="7">
    <location>
        <begin position="20"/>
        <end position="417"/>
    </location>
</feature>
<dbReference type="PANTHER" id="PTHR30480">
    <property type="entry name" value="BETA-HEXOSAMINIDASE-RELATED"/>
    <property type="match status" value="1"/>
</dbReference>
<keyword evidence="10" id="KW-1185">Reference proteome</keyword>